<comment type="caution">
    <text evidence="2">The sequence shown here is derived from an EMBL/GenBank/DDBJ whole genome shotgun (WGS) entry which is preliminary data.</text>
</comment>
<keyword evidence="1" id="KW-0812">Transmembrane</keyword>
<evidence type="ECO:0000313" key="3">
    <source>
        <dbReference type="Proteomes" id="UP000680132"/>
    </source>
</evidence>
<keyword evidence="1" id="KW-1133">Transmembrane helix</keyword>
<dbReference type="Proteomes" id="UP000680132">
    <property type="component" value="Unassembled WGS sequence"/>
</dbReference>
<evidence type="ECO:0008006" key="4">
    <source>
        <dbReference type="Google" id="ProtNLM"/>
    </source>
</evidence>
<evidence type="ECO:0000256" key="1">
    <source>
        <dbReference type="SAM" id="Phobius"/>
    </source>
</evidence>
<keyword evidence="3" id="KW-1185">Reference proteome</keyword>
<keyword evidence="1" id="KW-0472">Membrane</keyword>
<reference evidence="2" key="1">
    <citation type="submission" date="2021-03" db="EMBL/GenBank/DDBJ databases">
        <title>Microbacterium sp. nov., a novel actinobacterium isolated from cow dung.</title>
        <authorList>
            <person name="Zhang L."/>
        </authorList>
    </citation>
    <scope>NUCLEOTIDE SEQUENCE</scope>
    <source>
        <strain evidence="2">NEAU-LLB</strain>
    </source>
</reference>
<sequence length="92" mass="10095">MQVSAELIAIIAVGVAMIGSLGWVMTRFDAKLDSVEGRLETRIGSRIDAVEHRLGSRIDAVEHRLGTIESEIVELKVAVARIEGPRPRFATR</sequence>
<organism evidence="2 3">
    <name type="scientific">Microbacterium stercoris</name>
    <dbReference type="NCBI Taxonomy" id="2820289"/>
    <lineage>
        <taxon>Bacteria</taxon>
        <taxon>Bacillati</taxon>
        <taxon>Actinomycetota</taxon>
        <taxon>Actinomycetes</taxon>
        <taxon>Micrococcales</taxon>
        <taxon>Microbacteriaceae</taxon>
        <taxon>Microbacterium</taxon>
    </lineage>
</organism>
<proteinExistence type="predicted"/>
<accession>A0A939QLC3</accession>
<evidence type="ECO:0000313" key="2">
    <source>
        <dbReference type="EMBL" id="MBO3662890.1"/>
    </source>
</evidence>
<feature type="transmembrane region" description="Helical" evidence="1">
    <location>
        <begin position="7"/>
        <end position="25"/>
    </location>
</feature>
<gene>
    <name evidence="2" type="ORF">J5V96_05100</name>
</gene>
<name>A0A939QLC3_9MICO</name>
<dbReference type="EMBL" id="JAGFOA010000002">
    <property type="protein sequence ID" value="MBO3662890.1"/>
    <property type="molecule type" value="Genomic_DNA"/>
</dbReference>
<dbReference type="RefSeq" id="WP_208501220.1">
    <property type="nucleotide sequence ID" value="NZ_JAGFOA010000002.1"/>
</dbReference>
<dbReference type="AlphaFoldDB" id="A0A939QLC3"/>
<protein>
    <recommendedName>
        <fullName evidence="4">DUF2746 domain-containing protein</fullName>
    </recommendedName>
</protein>